<comment type="caution">
    <text evidence="2">The sequence shown here is derived from an EMBL/GenBank/DDBJ whole genome shotgun (WGS) entry which is preliminary data.</text>
</comment>
<dbReference type="Proteomes" id="UP000093000">
    <property type="component" value="Unassembled WGS sequence"/>
</dbReference>
<dbReference type="OrthoDB" id="5378975at2759"/>
<dbReference type="InParanoid" id="A0A1C7NAR6"/>
<gene>
    <name evidence="2" type="ORF">A0J61_05795</name>
</gene>
<feature type="compositionally biased region" description="Basic and acidic residues" evidence="1">
    <location>
        <begin position="227"/>
        <end position="240"/>
    </location>
</feature>
<feature type="compositionally biased region" description="Basic and acidic residues" evidence="1">
    <location>
        <begin position="248"/>
        <end position="260"/>
    </location>
</feature>
<feature type="compositionally biased region" description="Polar residues" evidence="1">
    <location>
        <begin position="611"/>
        <end position="628"/>
    </location>
</feature>
<protein>
    <submittedName>
        <fullName evidence="2">Uncharacterized protein</fullName>
    </submittedName>
</protein>
<evidence type="ECO:0000313" key="3">
    <source>
        <dbReference type="Proteomes" id="UP000093000"/>
    </source>
</evidence>
<dbReference type="STRING" id="101091.A0A1C7NAR6"/>
<keyword evidence="3" id="KW-1185">Reference proteome</keyword>
<proteinExistence type="predicted"/>
<dbReference type="PANTHER" id="PTHR38698:SF1">
    <property type="entry name" value="FUNGAL PROTEIN"/>
    <property type="match status" value="1"/>
</dbReference>
<dbReference type="Pfam" id="PF17104">
    <property type="entry name" value="YBL010C_LAA2"/>
    <property type="match status" value="1"/>
</dbReference>
<feature type="compositionally biased region" description="Polar residues" evidence="1">
    <location>
        <begin position="1"/>
        <end position="22"/>
    </location>
</feature>
<feature type="compositionally biased region" description="Acidic residues" evidence="1">
    <location>
        <begin position="264"/>
        <end position="288"/>
    </location>
</feature>
<dbReference type="PANTHER" id="PTHR38698">
    <property type="entry name" value="EXPRESSED PROTEIN"/>
    <property type="match status" value="1"/>
</dbReference>
<accession>A0A1C7NAR6</accession>
<feature type="compositionally biased region" description="Basic and acidic residues" evidence="1">
    <location>
        <begin position="148"/>
        <end position="168"/>
    </location>
</feature>
<dbReference type="EMBL" id="LUGH01000324">
    <property type="protein sequence ID" value="OBZ86151.1"/>
    <property type="molecule type" value="Genomic_DNA"/>
</dbReference>
<feature type="region of interest" description="Disordered" evidence="1">
    <location>
        <begin position="414"/>
        <end position="465"/>
    </location>
</feature>
<feature type="compositionally biased region" description="Acidic residues" evidence="1">
    <location>
        <begin position="190"/>
        <end position="199"/>
    </location>
</feature>
<dbReference type="AlphaFoldDB" id="A0A1C7NAR6"/>
<name>A0A1C7NAR6_9FUNG</name>
<feature type="compositionally biased region" description="Basic and acidic residues" evidence="1">
    <location>
        <begin position="42"/>
        <end position="83"/>
    </location>
</feature>
<dbReference type="InterPro" id="IPR031355">
    <property type="entry name" value="YBL010C/LAA2-like"/>
</dbReference>
<evidence type="ECO:0000313" key="2">
    <source>
        <dbReference type="EMBL" id="OBZ86151.1"/>
    </source>
</evidence>
<feature type="region of interest" description="Disordered" evidence="1">
    <location>
        <begin position="594"/>
        <end position="628"/>
    </location>
</feature>
<reference evidence="2 3" key="1">
    <citation type="submission" date="2016-03" db="EMBL/GenBank/DDBJ databases">
        <title>Choanephora cucurbitarum.</title>
        <authorList>
            <person name="Min B."/>
            <person name="Park H."/>
            <person name="Park J.-H."/>
            <person name="Shin H.-D."/>
            <person name="Choi I.-G."/>
        </authorList>
    </citation>
    <scope>NUCLEOTIDE SEQUENCE [LARGE SCALE GENOMIC DNA]</scope>
    <source>
        <strain evidence="2 3">KUS-F28377</strain>
    </source>
</reference>
<feature type="region of interest" description="Disordered" evidence="1">
    <location>
        <begin position="1"/>
        <end position="288"/>
    </location>
</feature>
<feature type="compositionally biased region" description="Basic and acidic residues" evidence="1">
    <location>
        <begin position="97"/>
        <end position="137"/>
    </location>
</feature>
<feature type="compositionally biased region" description="Acidic residues" evidence="1">
    <location>
        <begin position="209"/>
        <end position="220"/>
    </location>
</feature>
<sequence>MTTEQDNTLNQLIDLSDSQISQEMEPVKPVVHNLLDMDFTTQDDHVQLTSDDTQKKPEAHQSDPLESQVNKEPKLEKPNHSQIDDLSSVTEEEDTDRNENVDIESADKETTDTHKEDKQRKDSMQSEETDHTQKDALENTAEDEFDDVQEKELGSFDNMKNEEPKEEQKDDFDEFESTRNEEFSSLNDLQENDFEEFDDHQDTQKNDFEEFDENTQENDFDNNQVNIDKELGDFDETQKDEFDDFNDKDEFSFDKPKDGFSDGQNDDFDDFGEFDDNGFVDADNQNDDDFGDFDDFEQETKEVPPPRTPTEADVYVDMLNNDPDQLPDFIHAYLNRIWHKDQDWSVSSPIELNENKHDILVTPCSQDLWNKLSHETAFYNPITGAVGQFQWIRSETNKAYLHALGVTLNYDDKSKIPSKKPLRQSADIKRVSSPPSPSSNPASPRLQTPPRPASVSPNTNNGLRVMTDKMDEGTREAKKEADQEMELDIDIARAYCELTEETIRIFPDVKLNAMVIELSRLQRQAADYLDHLLDQREQLKMDSETYNDLISCIVGHAQRLHVNSKDASPAMVSKKKKANSGTFTNIMRRKTTTTNVQSASMSGGVVGMKKQTPQPAPSNNTNNSRRSM</sequence>
<evidence type="ECO:0000256" key="1">
    <source>
        <dbReference type="SAM" id="MobiDB-lite"/>
    </source>
</evidence>
<organism evidence="2 3">
    <name type="scientific">Choanephora cucurbitarum</name>
    <dbReference type="NCBI Taxonomy" id="101091"/>
    <lineage>
        <taxon>Eukaryota</taxon>
        <taxon>Fungi</taxon>
        <taxon>Fungi incertae sedis</taxon>
        <taxon>Mucoromycota</taxon>
        <taxon>Mucoromycotina</taxon>
        <taxon>Mucoromycetes</taxon>
        <taxon>Mucorales</taxon>
        <taxon>Mucorineae</taxon>
        <taxon>Choanephoraceae</taxon>
        <taxon>Choanephoroideae</taxon>
        <taxon>Choanephora</taxon>
    </lineage>
</organism>